<comment type="cofactor">
    <cofactor evidence="1">
        <name>FAD</name>
        <dbReference type="ChEBI" id="CHEBI:57692"/>
    </cofactor>
</comment>
<evidence type="ECO:0000256" key="4">
    <source>
        <dbReference type="ARBA" id="ARBA00022827"/>
    </source>
</evidence>
<dbReference type="PIRSF" id="PIRSF000137">
    <property type="entry name" value="Alcohol_oxidase"/>
    <property type="match status" value="1"/>
</dbReference>
<evidence type="ECO:0000256" key="3">
    <source>
        <dbReference type="ARBA" id="ARBA00022630"/>
    </source>
</evidence>
<dbReference type="EMBL" id="JBAWTH010000035">
    <property type="protein sequence ID" value="KAL2284705.1"/>
    <property type="molecule type" value="Genomic_DNA"/>
</dbReference>
<dbReference type="Gene3D" id="3.50.50.60">
    <property type="entry name" value="FAD/NAD(P)-binding domain"/>
    <property type="match status" value="1"/>
</dbReference>
<evidence type="ECO:0000256" key="5">
    <source>
        <dbReference type="ARBA" id="ARBA00023002"/>
    </source>
</evidence>
<protein>
    <recommendedName>
        <fullName evidence="11">GMC oxidoreductase</fullName>
    </recommendedName>
</protein>
<dbReference type="Pfam" id="PF05199">
    <property type="entry name" value="GMC_oxred_C"/>
    <property type="match status" value="1"/>
</dbReference>
<dbReference type="Proteomes" id="UP001600888">
    <property type="component" value="Unassembled WGS sequence"/>
</dbReference>
<evidence type="ECO:0008006" key="11">
    <source>
        <dbReference type="Google" id="ProtNLM"/>
    </source>
</evidence>
<dbReference type="InterPro" id="IPR012132">
    <property type="entry name" value="GMC_OxRdtase"/>
</dbReference>
<keyword evidence="10" id="KW-1185">Reference proteome</keyword>
<feature type="chain" id="PRO_5047483567" description="GMC oxidoreductase" evidence="6">
    <location>
        <begin position="17"/>
        <end position="612"/>
    </location>
</feature>
<feature type="signal peptide" evidence="6">
    <location>
        <begin position="1"/>
        <end position="16"/>
    </location>
</feature>
<dbReference type="PANTHER" id="PTHR11552">
    <property type="entry name" value="GLUCOSE-METHANOL-CHOLINE GMC OXIDOREDUCTASE"/>
    <property type="match status" value="1"/>
</dbReference>
<dbReference type="PANTHER" id="PTHR11552:SF201">
    <property type="entry name" value="GLUCOSE-METHANOL-CHOLINE OXIDOREDUCTASE N-TERMINAL DOMAIN-CONTAINING PROTEIN"/>
    <property type="match status" value="1"/>
</dbReference>
<dbReference type="Gene3D" id="3.30.560.10">
    <property type="entry name" value="Glucose Oxidase, domain 3"/>
    <property type="match status" value="1"/>
</dbReference>
<reference evidence="9 10" key="1">
    <citation type="submission" date="2024-03" db="EMBL/GenBank/DDBJ databases">
        <title>A high-quality draft genome sequence of Diaporthe vaccinii, a causative agent of upright dieback and viscid rot disease in cranberry plants.</title>
        <authorList>
            <person name="Sarrasin M."/>
            <person name="Lang B.F."/>
            <person name="Burger G."/>
        </authorList>
    </citation>
    <scope>NUCLEOTIDE SEQUENCE [LARGE SCALE GENOMIC DNA]</scope>
    <source>
        <strain evidence="9 10">IS7</strain>
    </source>
</reference>
<keyword evidence="5" id="KW-0560">Oxidoreductase</keyword>
<dbReference type="InterPro" id="IPR000172">
    <property type="entry name" value="GMC_OxRdtase_N"/>
</dbReference>
<gene>
    <name evidence="9" type="ORF">FJTKL_08789</name>
</gene>
<organism evidence="9 10">
    <name type="scientific">Diaporthe vaccinii</name>
    <dbReference type="NCBI Taxonomy" id="105482"/>
    <lineage>
        <taxon>Eukaryota</taxon>
        <taxon>Fungi</taxon>
        <taxon>Dikarya</taxon>
        <taxon>Ascomycota</taxon>
        <taxon>Pezizomycotina</taxon>
        <taxon>Sordariomycetes</taxon>
        <taxon>Sordariomycetidae</taxon>
        <taxon>Diaporthales</taxon>
        <taxon>Diaporthaceae</taxon>
        <taxon>Diaporthe</taxon>
        <taxon>Diaporthe eres species complex</taxon>
    </lineage>
</organism>
<dbReference type="Gene3D" id="4.10.450.10">
    <property type="entry name" value="Glucose Oxidase, domain 2"/>
    <property type="match status" value="1"/>
</dbReference>
<evidence type="ECO:0000313" key="10">
    <source>
        <dbReference type="Proteomes" id="UP001600888"/>
    </source>
</evidence>
<dbReference type="InterPro" id="IPR007867">
    <property type="entry name" value="GMC_OxRtase_C"/>
</dbReference>
<evidence type="ECO:0000256" key="6">
    <source>
        <dbReference type="SAM" id="SignalP"/>
    </source>
</evidence>
<keyword evidence="4" id="KW-0274">FAD</keyword>
<dbReference type="Pfam" id="PF00732">
    <property type="entry name" value="GMC_oxred_N"/>
    <property type="match status" value="1"/>
</dbReference>
<dbReference type="SUPFAM" id="SSF54373">
    <property type="entry name" value="FAD-linked reductases, C-terminal domain"/>
    <property type="match status" value="1"/>
</dbReference>
<keyword evidence="6" id="KW-0732">Signal</keyword>
<accession>A0ABR4EQJ0</accession>
<evidence type="ECO:0000259" key="7">
    <source>
        <dbReference type="Pfam" id="PF00732"/>
    </source>
</evidence>
<evidence type="ECO:0000313" key="9">
    <source>
        <dbReference type="EMBL" id="KAL2284705.1"/>
    </source>
</evidence>
<sequence>MKPRLVFAALSIGVRATIIINDTSVAANKTFDYVIVGAGLTGITVGNKLSQEGFSTLIIEAGPDPRWNHRVYNAEDRVQHDPYCNWLYPAYDEDGSLLPGTIDSGACIGGGTSINGLMWFRPTRIEVDKLEELGNPGWNWDSLEPYMTAAERNTPPDPVQRSQGAGLDPEVHGYSGPINVSFPMPMRIPRAVKLYKESLPLVFPGLTIGNDLSNRSLDGTVSASSSWTIWHDYDAGENRRSSAADGYLWASNQQRETLTVLTNHKVDKVLLSEDLTASGVIFGTDPGTDVPGSQPGLHAVHANKEVILAAGSLATAPVLERSGIGSSDVLAAAGIQQIVDLSGVGVNLVDQPGTGTSALVAEAYQNNTSLIDGRILFAPEISLVNVEQIWAAEYGDIYTKLTSPDNLEARAQGLVAAGGAVTLQGAKAILNTTINLITSHHFPVAEFIGESYPTVLSAIFWPLMPLSRGHVHINSSNAFDNPTITPRFLTDAFDRDVAVTISRRSRALFASEPFSEVVADPSYDPPIGPNGTDPEWLAWYKSTGAGASHWAGSTAMLPRNLGGVVDSKLQVYGAKKLRVVDAGVLPYEITSHPMPLLYAMAQKASALILEGN</sequence>
<dbReference type="SUPFAM" id="SSF51905">
    <property type="entry name" value="FAD/NAD(P)-binding domain"/>
    <property type="match status" value="1"/>
</dbReference>
<evidence type="ECO:0000256" key="2">
    <source>
        <dbReference type="ARBA" id="ARBA00010790"/>
    </source>
</evidence>
<evidence type="ECO:0000259" key="8">
    <source>
        <dbReference type="Pfam" id="PF05199"/>
    </source>
</evidence>
<comment type="similarity">
    <text evidence="2">Belongs to the GMC oxidoreductase family.</text>
</comment>
<comment type="caution">
    <text evidence="9">The sequence shown here is derived from an EMBL/GenBank/DDBJ whole genome shotgun (WGS) entry which is preliminary data.</text>
</comment>
<feature type="domain" description="Glucose-methanol-choline oxidoreductase N-terminal" evidence="7">
    <location>
        <begin position="32"/>
        <end position="352"/>
    </location>
</feature>
<name>A0ABR4EQJ0_9PEZI</name>
<feature type="domain" description="Glucose-methanol-choline oxidoreductase C-terminal" evidence="8">
    <location>
        <begin position="465"/>
        <end position="601"/>
    </location>
</feature>
<evidence type="ECO:0000256" key="1">
    <source>
        <dbReference type="ARBA" id="ARBA00001974"/>
    </source>
</evidence>
<dbReference type="InterPro" id="IPR036188">
    <property type="entry name" value="FAD/NAD-bd_sf"/>
</dbReference>
<proteinExistence type="inferred from homology"/>
<keyword evidence="3" id="KW-0285">Flavoprotein</keyword>
<dbReference type="InterPro" id="IPR027424">
    <property type="entry name" value="Glucose_Oxidase_domain_2"/>
</dbReference>